<dbReference type="EMBL" id="CAJVQC010000192">
    <property type="protein sequence ID" value="CAG8463622.1"/>
    <property type="molecule type" value="Genomic_DNA"/>
</dbReference>
<evidence type="ECO:0000313" key="2">
    <source>
        <dbReference type="Proteomes" id="UP000789920"/>
    </source>
</evidence>
<gene>
    <name evidence="1" type="ORF">RPERSI_LOCUS263</name>
</gene>
<reference evidence="1" key="1">
    <citation type="submission" date="2021-06" db="EMBL/GenBank/DDBJ databases">
        <authorList>
            <person name="Kallberg Y."/>
            <person name="Tangrot J."/>
            <person name="Rosling A."/>
        </authorList>
    </citation>
    <scope>NUCLEOTIDE SEQUENCE</scope>
    <source>
        <strain evidence="1">MA461A</strain>
    </source>
</reference>
<dbReference type="Proteomes" id="UP000789920">
    <property type="component" value="Unassembled WGS sequence"/>
</dbReference>
<comment type="caution">
    <text evidence="1">The sequence shown here is derived from an EMBL/GenBank/DDBJ whole genome shotgun (WGS) entry which is preliminary data.</text>
</comment>
<evidence type="ECO:0000313" key="1">
    <source>
        <dbReference type="EMBL" id="CAG8463622.1"/>
    </source>
</evidence>
<organism evidence="1 2">
    <name type="scientific">Racocetra persica</name>
    <dbReference type="NCBI Taxonomy" id="160502"/>
    <lineage>
        <taxon>Eukaryota</taxon>
        <taxon>Fungi</taxon>
        <taxon>Fungi incertae sedis</taxon>
        <taxon>Mucoromycota</taxon>
        <taxon>Glomeromycotina</taxon>
        <taxon>Glomeromycetes</taxon>
        <taxon>Diversisporales</taxon>
        <taxon>Gigasporaceae</taxon>
        <taxon>Racocetra</taxon>
    </lineage>
</organism>
<proteinExistence type="predicted"/>
<sequence>MANRIRAKKIRKATDALQSLNEDFDSILEFIYNNKKKEDILKLLNNMRYLREKNEGKIIFLYLQQQLVKVISNSLYRPQDSYSALKEEYDHLWLQNKKLTQKNEALIKKIKSFRSQNRHFKQKILR</sequence>
<protein>
    <submittedName>
        <fullName evidence="1">36634_t:CDS:1</fullName>
    </submittedName>
</protein>
<keyword evidence="2" id="KW-1185">Reference proteome</keyword>
<accession>A0ACA9KBQ3</accession>
<name>A0ACA9KBQ3_9GLOM</name>